<reference evidence="9" key="1">
    <citation type="submission" date="2025-08" db="UniProtKB">
        <authorList>
            <consortium name="RefSeq"/>
        </authorList>
    </citation>
    <scope>IDENTIFICATION</scope>
    <source>
        <tissue evidence="9">Testes</tissue>
    </source>
</reference>
<gene>
    <name evidence="9" type="primary">LOC102804422</name>
</gene>
<dbReference type="InterPro" id="IPR008795">
    <property type="entry name" value="Prominin"/>
</dbReference>
<dbReference type="Pfam" id="PF05478">
    <property type="entry name" value="Prominin"/>
    <property type="match status" value="1"/>
</dbReference>
<keyword evidence="8" id="KW-1185">Reference proteome</keyword>
<keyword evidence="4 7" id="KW-1133">Transmembrane helix</keyword>
<evidence type="ECO:0000256" key="5">
    <source>
        <dbReference type="ARBA" id="ARBA00023136"/>
    </source>
</evidence>
<proteinExistence type="inferred from homology"/>
<comment type="subcellular location">
    <subcellularLocation>
        <location evidence="1">Membrane</location>
        <topology evidence="1">Multi-pass membrane protein</topology>
    </subcellularLocation>
</comment>
<keyword evidence="3 7" id="KW-0812">Transmembrane</keyword>
<keyword evidence="5 7" id="KW-0472">Membrane</keyword>
<dbReference type="PANTHER" id="PTHR22730:SF1">
    <property type="entry name" value="PROMININ-LIKE PROTEIN"/>
    <property type="match status" value="1"/>
</dbReference>
<dbReference type="Proteomes" id="UP000694865">
    <property type="component" value="Unplaced"/>
</dbReference>
<evidence type="ECO:0000256" key="7">
    <source>
        <dbReference type="SAM" id="Phobius"/>
    </source>
</evidence>
<protein>
    <submittedName>
        <fullName evidence="9">Uncharacterized protein LOC102804422</fullName>
    </submittedName>
</protein>
<name>A0ABM0MQ15_SACKO</name>
<dbReference type="GeneID" id="102804422"/>
<dbReference type="PANTHER" id="PTHR22730">
    <property type="entry name" value="PROMININ PROM PROTEIN"/>
    <property type="match status" value="1"/>
</dbReference>
<organism evidence="8 9">
    <name type="scientific">Saccoglossus kowalevskii</name>
    <name type="common">Acorn worm</name>
    <dbReference type="NCBI Taxonomy" id="10224"/>
    <lineage>
        <taxon>Eukaryota</taxon>
        <taxon>Metazoa</taxon>
        <taxon>Hemichordata</taxon>
        <taxon>Enteropneusta</taxon>
        <taxon>Harrimaniidae</taxon>
        <taxon>Saccoglossus</taxon>
    </lineage>
</organism>
<feature type="non-terminal residue" evidence="9">
    <location>
        <position position="195"/>
    </location>
</feature>
<evidence type="ECO:0000256" key="3">
    <source>
        <dbReference type="ARBA" id="ARBA00022692"/>
    </source>
</evidence>
<evidence type="ECO:0000256" key="4">
    <source>
        <dbReference type="ARBA" id="ARBA00022989"/>
    </source>
</evidence>
<evidence type="ECO:0000313" key="9">
    <source>
        <dbReference type="RefSeq" id="XP_006822106.1"/>
    </source>
</evidence>
<evidence type="ECO:0000313" key="8">
    <source>
        <dbReference type="Proteomes" id="UP000694865"/>
    </source>
</evidence>
<keyword evidence="6" id="KW-0325">Glycoprotein</keyword>
<evidence type="ECO:0000256" key="1">
    <source>
        <dbReference type="ARBA" id="ARBA00004141"/>
    </source>
</evidence>
<sequence length="195" mass="22445">MCQISNFHTFSFLYRSAGFCFIFACFYMFLTTFPFLIGAPLQKFVCKPILSGDLWEQTIDNYDGWSEGYFLGDLVFQNSSIELTMTGVLKDCGDNKTPYKALKLDNLNLLDQYLDFEQYLNASEFDDMKNVDFSNIEIMSDETEDNLNDFKNAGVQNIDWTAYEAELNDDLTDYGDDLTGFADLIKKYIDDNNVP</sequence>
<evidence type="ECO:0000256" key="2">
    <source>
        <dbReference type="ARBA" id="ARBA00006058"/>
    </source>
</evidence>
<dbReference type="RefSeq" id="XP_006822106.1">
    <property type="nucleotide sequence ID" value="XM_006822043.1"/>
</dbReference>
<accession>A0ABM0MQ15</accession>
<comment type="similarity">
    <text evidence="2">Belongs to the prominin family.</text>
</comment>
<evidence type="ECO:0000256" key="6">
    <source>
        <dbReference type="ARBA" id="ARBA00023180"/>
    </source>
</evidence>
<feature type="transmembrane region" description="Helical" evidence="7">
    <location>
        <begin position="12"/>
        <end position="37"/>
    </location>
</feature>